<keyword evidence="3 11" id="KW-0347">Helicase</keyword>
<evidence type="ECO:0000256" key="2">
    <source>
        <dbReference type="ARBA" id="ARBA00022801"/>
    </source>
</evidence>
<feature type="compositionally biased region" description="Basic residues" evidence="7">
    <location>
        <begin position="417"/>
        <end position="428"/>
    </location>
</feature>
<sequence>MFDFDMLGLSPALLSAIKANGFDTPTPIQNQAIPLALDGHDILGLAQTGTGKTLAFGLPLIAHLSEATGKPAPRSVRALILAPTRELVNQIADSLRAFTTGTPLKVATVVGGQSIGRQIATLARGTDILVATPGRLIDLMDRGAVDLRTAQHLVLDEADQMLDLGFIHALRRIAPALGTPRQTMLFSATMPKQMEELSRAYLTNPRKVQVSPPGKAADKVTQSVVYMDKADKPAKLREILDRDPDALTLVFARTKHGAEKLMKGLVADGYNAASIHGNKSQGQRDRAIKAFRDGTITTLVATDVAARGIDIPGVAYVINYELPDTPDNYVHRIGRTARAGREGEAIAFCSAEEVDLLVQIEKLMKVEIPVAGGTRPRAVAMEKPQRGGGRGRGQGQGKPQGHAKPAGRVMAAEAAPAKRRRPRRRRAA</sequence>
<protein>
    <submittedName>
        <fullName evidence="11">DEAD/DEAH box helicase</fullName>
    </submittedName>
</protein>
<feature type="short sequence motif" description="Q motif" evidence="6">
    <location>
        <begin position="2"/>
        <end position="30"/>
    </location>
</feature>
<keyword evidence="4" id="KW-0067">ATP-binding</keyword>
<dbReference type="SMART" id="SM00487">
    <property type="entry name" value="DEXDc"/>
    <property type="match status" value="1"/>
</dbReference>
<dbReference type="Gene3D" id="3.40.50.300">
    <property type="entry name" value="P-loop containing nucleotide triphosphate hydrolases"/>
    <property type="match status" value="2"/>
</dbReference>
<dbReference type="RefSeq" id="WP_168623388.1">
    <property type="nucleotide sequence ID" value="NZ_JAAZQQ010000003.1"/>
</dbReference>
<dbReference type="PROSITE" id="PS51192">
    <property type="entry name" value="HELICASE_ATP_BIND_1"/>
    <property type="match status" value="1"/>
</dbReference>
<dbReference type="CDD" id="cd00268">
    <property type="entry name" value="DEADc"/>
    <property type="match status" value="1"/>
</dbReference>
<dbReference type="InterPro" id="IPR044742">
    <property type="entry name" value="DEAD/DEAH_RhlB"/>
</dbReference>
<dbReference type="InterPro" id="IPR014001">
    <property type="entry name" value="Helicase_ATP-bd"/>
</dbReference>
<dbReference type="Proteomes" id="UP000526408">
    <property type="component" value="Unassembled WGS sequence"/>
</dbReference>
<name>A0A7X6H0K2_9RHOB</name>
<dbReference type="SMART" id="SM00490">
    <property type="entry name" value="HELICc"/>
    <property type="match status" value="1"/>
</dbReference>
<dbReference type="InterPro" id="IPR027417">
    <property type="entry name" value="P-loop_NTPase"/>
</dbReference>
<feature type="domain" description="DEAD-box RNA helicase Q" evidence="10">
    <location>
        <begin position="2"/>
        <end position="30"/>
    </location>
</feature>
<evidence type="ECO:0000256" key="3">
    <source>
        <dbReference type="ARBA" id="ARBA00022806"/>
    </source>
</evidence>
<dbReference type="GO" id="GO:0003676">
    <property type="term" value="F:nucleic acid binding"/>
    <property type="evidence" value="ECO:0007669"/>
    <property type="project" value="InterPro"/>
</dbReference>
<evidence type="ECO:0000313" key="11">
    <source>
        <dbReference type="EMBL" id="NKX44993.1"/>
    </source>
</evidence>
<dbReference type="SUPFAM" id="SSF52540">
    <property type="entry name" value="P-loop containing nucleoside triphosphate hydrolases"/>
    <property type="match status" value="1"/>
</dbReference>
<dbReference type="PANTHER" id="PTHR47959:SF13">
    <property type="entry name" value="ATP-DEPENDENT RNA HELICASE RHLE"/>
    <property type="match status" value="1"/>
</dbReference>
<proteinExistence type="inferred from homology"/>
<dbReference type="InterPro" id="IPR014014">
    <property type="entry name" value="RNA_helicase_DEAD_Q_motif"/>
</dbReference>
<accession>A0A7X6H0K2</accession>
<evidence type="ECO:0000313" key="12">
    <source>
        <dbReference type="Proteomes" id="UP000526408"/>
    </source>
</evidence>
<evidence type="ECO:0000259" key="10">
    <source>
        <dbReference type="PROSITE" id="PS51195"/>
    </source>
</evidence>
<keyword evidence="1" id="KW-0547">Nucleotide-binding</keyword>
<keyword evidence="12" id="KW-1185">Reference proteome</keyword>
<keyword evidence="2" id="KW-0378">Hydrolase</keyword>
<dbReference type="PROSITE" id="PS51195">
    <property type="entry name" value="Q_MOTIF"/>
    <property type="match status" value="1"/>
</dbReference>
<dbReference type="GO" id="GO:0016787">
    <property type="term" value="F:hydrolase activity"/>
    <property type="evidence" value="ECO:0007669"/>
    <property type="project" value="UniProtKB-KW"/>
</dbReference>
<comment type="similarity">
    <text evidence="5">Belongs to the DEAD box helicase family.</text>
</comment>
<dbReference type="CDD" id="cd18787">
    <property type="entry name" value="SF2_C_DEAD"/>
    <property type="match status" value="1"/>
</dbReference>
<dbReference type="InterPro" id="IPR011545">
    <property type="entry name" value="DEAD/DEAH_box_helicase_dom"/>
</dbReference>
<dbReference type="AlphaFoldDB" id="A0A7X6H0K2"/>
<dbReference type="PANTHER" id="PTHR47959">
    <property type="entry name" value="ATP-DEPENDENT RNA HELICASE RHLE-RELATED"/>
    <property type="match status" value="1"/>
</dbReference>
<evidence type="ECO:0000256" key="5">
    <source>
        <dbReference type="ARBA" id="ARBA00038437"/>
    </source>
</evidence>
<dbReference type="Pfam" id="PF00270">
    <property type="entry name" value="DEAD"/>
    <property type="match status" value="1"/>
</dbReference>
<evidence type="ECO:0000259" key="9">
    <source>
        <dbReference type="PROSITE" id="PS51194"/>
    </source>
</evidence>
<feature type="domain" description="Helicase ATP-binding" evidence="8">
    <location>
        <begin position="33"/>
        <end position="208"/>
    </location>
</feature>
<dbReference type="Pfam" id="PF00271">
    <property type="entry name" value="Helicase_C"/>
    <property type="match status" value="1"/>
</dbReference>
<gene>
    <name evidence="11" type="ORF">HCU73_10360</name>
</gene>
<organism evidence="11 12">
    <name type="scientific">Roseicyclus persicicus</name>
    <dbReference type="NCBI Taxonomy" id="2650661"/>
    <lineage>
        <taxon>Bacteria</taxon>
        <taxon>Pseudomonadati</taxon>
        <taxon>Pseudomonadota</taxon>
        <taxon>Alphaproteobacteria</taxon>
        <taxon>Rhodobacterales</taxon>
        <taxon>Roseobacteraceae</taxon>
        <taxon>Roseicyclus</taxon>
    </lineage>
</organism>
<feature type="compositionally biased region" description="Gly residues" evidence="7">
    <location>
        <begin position="386"/>
        <end position="398"/>
    </location>
</feature>
<dbReference type="InterPro" id="IPR001650">
    <property type="entry name" value="Helicase_C-like"/>
</dbReference>
<dbReference type="GO" id="GO:0005524">
    <property type="term" value="F:ATP binding"/>
    <property type="evidence" value="ECO:0007669"/>
    <property type="project" value="UniProtKB-KW"/>
</dbReference>
<dbReference type="GO" id="GO:0003724">
    <property type="term" value="F:RNA helicase activity"/>
    <property type="evidence" value="ECO:0007669"/>
    <property type="project" value="InterPro"/>
</dbReference>
<dbReference type="InterPro" id="IPR050079">
    <property type="entry name" value="DEAD_box_RNA_helicase"/>
</dbReference>
<feature type="domain" description="Helicase C-terminal" evidence="9">
    <location>
        <begin position="235"/>
        <end position="385"/>
    </location>
</feature>
<dbReference type="PROSITE" id="PS51194">
    <property type="entry name" value="HELICASE_CTER"/>
    <property type="match status" value="1"/>
</dbReference>
<evidence type="ECO:0000256" key="4">
    <source>
        <dbReference type="ARBA" id="ARBA00022840"/>
    </source>
</evidence>
<evidence type="ECO:0000259" key="8">
    <source>
        <dbReference type="PROSITE" id="PS51192"/>
    </source>
</evidence>
<feature type="region of interest" description="Disordered" evidence="7">
    <location>
        <begin position="376"/>
        <end position="428"/>
    </location>
</feature>
<evidence type="ECO:0000256" key="1">
    <source>
        <dbReference type="ARBA" id="ARBA00022741"/>
    </source>
</evidence>
<evidence type="ECO:0000256" key="7">
    <source>
        <dbReference type="SAM" id="MobiDB-lite"/>
    </source>
</evidence>
<evidence type="ECO:0000256" key="6">
    <source>
        <dbReference type="PROSITE-ProRule" id="PRU00552"/>
    </source>
</evidence>
<comment type="caution">
    <text evidence="11">The sequence shown here is derived from an EMBL/GenBank/DDBJ whole genome shotgun (WGS) entry which is preliminary data.</text>
</comment>
<reference evidence="11 12" key="1">
    <citation type="submission" date="2020-04" db="EMBL/GenBank/DDBJ databases">
        <authorList>
            <person name="Yoon J."/>
        </authorList>
    </citation>
    <scope>NUCLEOTIDE SEQUENCE [LARGE SCALE GENOMIC DNA]</scope>
    <source>
        <strain evidence="11 12">KMU-115</strain>
    </source>
</reference>
<dbReference type="GO" id="GO:0005829">
    <property type="term" value="C:cytosol"/>
    <property type="evidence" value="ECO:0007669"/>
    <property type="project" value="TreeGrafter"/>
</dbReference>
<dbReference type="EMBL" id="JAAZQQ010000003">
    <property type="protein sequence ID" value="NKX44993.1"/>
    <property type="molecule type" value="Genomic_DNA"/>
</dbReference>